<organism evidence="1 2">
    <name type="scientific">Nepenthes gracilis</name>
    <name type="common">Slender pitcher plant</name>
    <dbReference type="NCBI Taxonomy" id="150966"/>
    <lineage>
        <taxon>Eukaryota</taxon>
        <taxon>Viridiplantae</taxon>
        <taxon>Streptophyta</taxon>
        <taxon>Embryophyta</taxon>
        <taxon>Tracheophyta</taxon>
        <taxon>Spermatophyta</taxon>
        <taxon>Magnoliopsida</taxon>
        <taxon>eudicotyledons</taxon>
        <taxon>Gunneridae</taxon>
        <taxon>Pentapetalae</taxon>
        <taxon>Caryophyllales</taxon>
        <taxon>Nepenthaceae</taxon>
        <taxon>Nepenthes</taxon>
    </lineage>
</organism>
<reference evidence="1" key="1">
    <citation type="submission" date="2023-05" db="EMBL/GenBank/DDBJ databases">
        <title>Nepenthes gracilis genome sequencing.</title>
        <authorList>
            <person name="Fukushima K."/>
        </authorList>
    </citation>
    <scope>NUCLEOTIDE SEQUENCE</scope>
    <source>
        <strain evidence="1">SING2019-196</strain>
    </source>
</reference>
<gene>
    <name evidence="1" type="ORF">Nepgr_023156</name>
</gene>
<name>A0AAD3XYS2_NEPGR</name>
<keyword evidence="2" id="KW-1185">Reference proteome</keyword>
<proteinExistence type="predicted"/>
<dbReference type="Proteomes" id="UP001279734">
    <property type="component" value="Unassembled WGS sequence"/>
</dbReference>
<dbReference type="EMBL" id="BSYO01000023">
    <property type="protein sequence ID" value="GMH21314.1"/>
    <property type="molecule type" value="Genomic_DNA"/>
</dbReference>
<sequence length="150" mass="16611">MSGHKLLQYQHENREKSTDFSSCFPAASSRIQGPDLAFLVASISRALPSFQKKKQTAVETAEASSIVHGQDLHDGSRSTTTSRLARSRIPMIAQYLCNRALLLSKHRGNNNCSQCYKIFKPLAIHTSAESIQSDYIRGEKARAANLLCKT</sequence>
<evidence type="ECO:0000313" key="2">
    <source>
        <dbReference type="Proteomes" id="UP001279734"/>
    </source>
</evidence>
<dbReference type="AlphaFoldDB" id="A0AAD3XYS2"/>
<accession>A0AAD3XYS2</accession>
<protein>
    <submittedName>
        <fullName evidence="1">Uncharacterized protein</fullName>
    </submittedName>
</protein>
<comment type="caution">
    <text evidence="1">The sequence shown here is derived from an EMBL/GenBank/DDBJ whole genome shotgun (WGS) entry which is preliminary data.</text>
</comment>
<evidence type="ECO:0000313" key="1">
    <source>
        <dbReference type="EMBL" id="GMH21314.1"/>
    </source>
</evidence>